<feature type="region of interest" description="Disordered" evidence="4">
    <location>
        <begin position="646"/>
        <end position="672"/>
    </location>
</feature>
<organism evidence="6 7">
    <name type="scientific">Aplysia californica</name>
    <name type="common">California sea hare</name>
    <dbReference type="NCBI Taxonomy" id="6500"/>
    <lineage>
        <taxon>Eukaryota</taxon>
        <taxon>Metazoa</taxon>
        <taxon>Spiralia</taxon>
        <taxon>Lophotrochozoa</taxon>
        <taxon>Mollusca</taxon>
        <taxon>Gastropoda</taxon>
        <taxon>Heterobranchia</taxon>
        <taxon>Euthyneura</taxon>
        <taxon>Tectipleura</taxon>
        <taxon>Aplysiida</taxon>
        <taxon>Aplysioidea</taxon>
        <taxon>Aplysiidae</taxon>
        <taxon>Aplysia</taxon>
    </lineage>
</organism>
<feature type="domain" description="FAM193 C-terminal" evidence="5">
    <location>
        <begin position="1560"/>
        <end position="1615"/>
    </location>
</feature>
<feature type="region of interest" description="Disordered" evidence="4">
    <location>
        <begin position="1376"/>
        <end position="1395"/>
    </location>
</feature>
<feature type="compositionally biased region" description="Polar residues" evidence="4">
    <location>
        <begin position="1429"/>
        <end position="1440"/>
    </location>
</feature>
<feature type="region of interest" description="Disordered" evidence="4">
    <location>
        <begin position="585"/>
        <end position="630"/>
    </location>
</feature>
<evidence type="ECO:0000259" key="5">
    <source>
        <dbReference type="Pfam" id="PF15914"/>
    </source>
</evidence>
<reference evidence="7" key="1">
    <citation type="submission" date="2025-08" db="UniProtKB">
        <authorList>
            <consortium name="RefSeq"/>
        </authorList>
    </citation>
    <scope>IDENTIFICATION</scope>
</reference>
<feature type="compositionally biased region" description="Low complexity" evidence="4">
    <location>
        <begin position="1516"/>
        <end position="1532"/>
    </location>
</feature>
<feature type="region of interest" description="Disordered" evidence="4">
    <location>
        <begin position="1457"/>
        <end position="1558"/>
    </location>
</feature>
<keyword evidence="3" id="KW-0175">Coiled coil</keyword>
<evidence type="ECO:0000256" key="2">
    <source>
        <dbReference type="ARBA" id="ARBA00022553"/>
    </source>
</evidence>
<keyword evidence="6" id="KW-1185">Reference proteome</keyword>
<feature type="region of interest" description="Disordered" evidence="4">
    <location>
        <begin position="766"/>
        <end position="786"/>
    </location>
</feature>
<feature type="compositionally biased region" description="Low complexity" evidence="4">
    <location>
        <begin position="25"/>
        <end position="39"/>
    </location>
</feature>
<accession>A0ABM0JDS4</accession>
<comment type="similarity">
    <text evidence="1">Belongs to the FAM193 family.</text>
</comment>
<protein>
    <submittedName>
        <fullName evidence="7">Protein FAM193A isoform X1</fullName>
    </submittedName>
</protein>
<dbReference type="PANTHER" id="PTHR15109">
    <property type="entry name" value="AGAP004327-PA"/>
    <property type="match status" value="1"/>
</dbReference>
<keyword evidence="2" id="KW-0597">Phosphoprotein</keyword>
<dbReference type="Pfam" id="PF15914">
    <property type="entry name" value="FAM193_C"/>
    <property type="match status" value="1"/>
</dbReference>
<feature type="compositionally biased region" description="Low complexity" evidence="4">
    <location>
        <begin position="883"/>
        <end position="923"/>
    </location>
</feature>
<dbReference type="GeneID" id="101849026"/>
<evidence type="ECO:0000313" key="7">
    <source>
        <dbReference type="RefSeq" id="XP_005091366.1"/>
    </source>
</evidence>
<dbReference type="InterPro" id="IPR031802">
    <property type="entry name" value="FAM193_C"/>
</dbReference>
<feature type="region of interest" description="Disordered" evidence="4">
    <location>
        <begin position="1102"/>
        <end position="1121"/>
    </location>
</feature>
<feature type="compositionally biased region" description="Basic residues" evidence="4">
    <location>
        <begin position="1542"/>
        <end position="1551"/>
    </location>
</feature>
<dbReference type="RefSeq" id="XP_005091366.1">
    <property type="nucleotide sequence ID" value="XM_005091309.2"/>
</dbReference>
<evidence type="ECO:0000256" key="1">
    <source>
        <dbReference type="ARBA" id="ARBA00009689"/>
    </source>
</evidence>
<feature type="compositionally biased region" description="Low complexity" evidence="4">
    <location>
        <begin position="1470"/>
        <end position="1508"/>
    </location>
</feature>
<feature type="compositionally biased region" description="Polar residues" evidence="4">
    <location>
        <begin position="1320"/>
        <end position="1330"/>
    </location>
</feature>
<name>A0ABM0JDS4_APLCA</name>
<feature type="compositionally biased region" description="Basic residues" evidence="4">
    <location>
        <begin position="10"/>
        <end position="24"/>
    </location>
</feature>
<evidence type="ECO:0000256" key="3">
    <source>
        <dbReference type="ARBA" id="ARBA00023054"/>
    </source>
</evidence>
<proteinExistence type="inferred from homology"/>
<feature type="compositionally biased region" description="Polar residues" evidence="4">
    <location>
        <begin position="1408"/>
        <end position="1421"/>
    </location>
</feature>
<feature type="region of interest" description="Disordered" evidence="4">
    <location>
        <begin position="1156"/>
        <end position="1183"/>
    </location>
</feature>
<sequence>MFAMSGRESKKSKGRRNLYSHSHAKSSASSAHNTGHSGVSVASASSIGAASGVTTSPFQPFGNSLTMNVCDVATEFGSLKTPSEDTEQKITELMDAPVDLDIPAHAISQGQNPYVDHCMYCSAPRTDSQEGDEGLEYLDLQLDGNPVINSLTSTQSFSSLKLQIWTCAKCRKVAGNFQSFLETHLPYDVPSFLHEKGACTDSVSCEKCIEERDIHERETQELQENWVELRSIVKELYSSEEEPDLSEEQGDRLKFLVDKLCSRDPHQLFLRLESQVRELVMGIKTSLLEKLTQDGYNTPELSLAFTSSMLWHYDLLTKKAHLLAQYLGGLSEHLCRFKVTWELLNKHLFQFIVHIDPTINNSGPTILEQLRQGSLKHEKSKDDPYCVVRKRLLKFQEQMSVVVVVWRDCQQLIENYCQEEVKNTQKQVQILKEHLIKEPLMDEALSETMRNLMSGHKPSTERVKCHRCKRERCTCDECTITHMITCGIINNDKGEIPPPPNSFNFALDHTRNVVMDITPPSMSSTTSSSGSVSPINIEDKLTTFYDYDCEKALKYDFSDALLNRNVQEGKASRFRECNTDERLRECDTDDIDDNAGDDEDEEEDEDDEDDFPDSQDAGGDEPHTLQFQPRLDPELSRQLDAELAKSGLLPGGAGDEGSSVGGDDVEDSRVSADSNVSPGVFAACQCHACLKQSGHMISTSLPLQVPVSPPPAQLHLYSHIYGDGLPQQHPQRFMFDLPAPVMPPAKVPGMQDHIYHAYSDWDNTMQPRPGSLAAQHHHQHHQRLSALTSDLLPPAPLATSSPPFSFDSHLATHTSHTSTITASAFKSMAGKHLASSILPSLGHLTAEGSSVDPTKPLDFASLAKIPQSCLNVASPCSQSSFSASSSSSFSSPSNVVTTSTSTSSVTSKSSGSSHGPPCSRPSPVGGNAVASKWERGQHPPHCKKMSSGFLNKSGVGAGGGLPGAPHPPHSMGMLPFSNAPHSAPPPLPPSQAGLKNLANAGGGGVVSGGGHREDMFKTLRSNLPCAHASNPTLRPAAPMGGPSVHHSGSLTAPNALPHQALPMACSNASSLPSVVNNIGVGTSLPCSDPAYEGHHLEDNCDSVDDSCSEKSSSTSTSNQKEGKYCDCCYCEFFGHNNPQVAKTSTNYIEMKDRLRKKLKKRQTETKHRGGSPINGHVKSENDLKDPLEKKGLEGLLSFINGTDDSGQDQCKQKDNKELTAKAAKRARQKQKKLEEKARLEKSVSPSEKNREPEPELSLRHLLHNQTLNVDTRPESDGKASMGKPKLRKSPAEAATKKDSQRENTAPPAAKSQEIPRSSLIIESTRATISRSSKDLDKPISSTQQSLQSNHSSKRPTQMMQFFESFKNNSAVNAVSFSKTPGPVKNETVSSPAPSKQLRVVLQPKQQKRQASPATNKVTNGKVSVHPHSSVHTNHTTSNGRSSSVAAAAAAFVAASKPGLTQPAPTTNGFVKTSTSTTPATAASKTVPARAPASAAVTSASPAAPSVTAGKANVPDSPGAGSNSSASQSPSSGTKPAEVTKPAKAKKNKKKNKNGDLSCVDEIFMPKSEAELDGNVDEFERELEEFKRFCFEPAQPRERRKIPVNVNLKDIFKKKTGLV</sequence>
<feature type="compositionally biased region" description="Acidic residues" evidence="4">
    <location>
        <begin position="587"/>
        <end position="613"/>
    </location>
</feature>
<dbReference type="InterPro" id="IPR029717">
    <property type="entry name" value="FAM193"/>
</dbReference>
<dbReference type="Proteomes" id="UP000694888">
    <property type="component" value="Unplaced"/>
</dbReference>
<feature type="region of interest" description="Disordered" evidence="4">
    <location>
        <begin position="1402"/>
        <end position="1442"/>
    </location>
</feature>
<feature type="compositionally biased region" description="Polar residues" evidence="4">
    <location>
        <begin position="1339"/>
        <end position="1357"/>
    </location>
</feature>
<feature type="region of interest" description="Disordered" evidence="4">
    <location>
        <begin position="883"/>
        <end position="1003"/>
    </location>
</feature>
<evidence type="ECO:0000313" key="6">
    <source>
        <dbReference type="Proteomes" id="UP000694888"/>
    </source>
</evidence>
<feature type="compositionally biased region" description="Polar residues" evidence="4">
    <location>
        <begin position="1199"/>
        <end position="1209"/>
    </location>
</feature>
<evidence type="ECO:0000256" key="4">
    <source>
        <dbReference type="SAM" id="MobiDB-lite"/>
    </source>
</evidence>
<feature type="compositionally biased region" description="Basic and acidic residues" evidence="4">
    <location>
        <begin position="1231"/>
        <end position="1258"/>
    </location>
</feature>
<feature type="compositionally biased region" description="Basic and acidic residues" evidence="4">
    <location>
        <begin position="1210"/>
        <end position="1219"/>
    </location>
</feature>
<feature type="region of interest" description="Disordered" evidence="4">
    <location>
        <begin position="1198"/>
        <end position="1357"/>
    </location>
</feature>
<gene>
    <name evidence="7" type="primary">LOC101849026</name>
</gene>
<feature type="region of interest" description="Disordered" evidence="4">
    <location>
        <begin position="1"/>
        <end position="39"/>
    </location>
</feature>
<dbReference type="PANTHER" id="PTHR15109:SF4">
    <property type="entry name" value="FAM193 C-TERMINAL DOMAIN-CONTAINING PROTEIN"/>
    <property type="match status" value="1"/>
</dbReference>